<dbReference type="Proteomes" id="UP001279734">
    <property type="component" value="Unassembled WGS sequence"/>
</dbReference>
<evidence type="ECO:0000313" key="2">
    <source>
        <dbReference type="EMBL" id="GMH11629.1"/>
    </source>
</evidence>
<dbReference type="EMBL" id="BSYO01000011">
    <property type="protein sequence ID" value="GMH11629.1"/>
    <property type="molecule type" value="Genomic_DNA"/>
</dbReference>
<comment type="caution">
    <text evidence="2">The sequence shown here is derived from an EMBL/GenBank/DDBJ whole genome shotgun (WGS) entry which is preliminary data.</text>
</comment>
<accession>A0AAD3SJ97</accession>
<sequence length="139" mass="15792">MKVDIAKEPAISATSQQHIHQPREQNILASAGTKAKITVLRREYTSANRIQGKNLHSNEHTATSIFLNLLLNQLTQRSLQQQGDTNIRKPTSSSHFNPRKWSDRPCYISRRTSQPKCPGSRAFQTQQQPFIRTSIAERA</sequence>
<name>A0AAD3SJ97_NEPGR</name>
<evidence type="ECO:0000313" key="3">
    <source>
        <dbReference type="Proteomes" id="UP001279734"/>
    </source>
</evidence>
<evidence type="ECO:0000256" key="1">
    <source>
        <dbReference type="SAM" id="MobiDB-lite"/>
    </source>
</evidence>
<feature type="region of interest" description="Disordered" evidence="1">
    <location>
        <begin position="78"/>
        <end position="105"/>
    </location>
</feature>
<feature type="region of interest" description="Disordered" evidence="1">
    <location>
        <begin position="1"/>
        <end position="22"/>
    </location>
</feature>
<dbReference type="AlphaFoldDB" id="A0AAD3SJ97"/>
<protein>
    <submittedName>
        <fullName evidence="2">Uncharacterized protein</fullName>
    </submittedName>
</protein>
<reference evidence="2" key="1">
    <citation type="submission" date="2023-05" db="EMBL/GenBank/DDBJ databases">
        <title>Nepenthes gracilis genome sequencing.</title>
        <authorList>
            <person name="Fukushima K."/>
        </authorList>
    </citation>
    <scope>NUCLEOTIDE SEQUENCE</scope>
    <source>
        <strain evidence="2">SING2019-196</strain>
    </source>
</reference>
<proteinExistence type="predicted"/>
<gene>
    <name evidence="2" type="ORF">Nepgr_013470</name>
</gene>
<keyword evidence="3" id="KW-1185">Reference proteome</keyword>
<organism evidence="2 3">
    <name type="scientific">Nepenthes gracilis</name>
    <name type="common">Slender pitcher plant</name>
    <dbReference type="NCBI Taxonomy" id="150966"/>
    <lineage>
        <taxon>Eukaryota</taxon>
        <taxon>Viridiplantae</taxon>
        <taxon>Streptophyta</taxon>
        <taxon>Embryophyta</taxon>
        <taxon>Tracheophyta</taxon>
        <taxon>Spermatophyta</taxon>
        <taxon>Magnoliopsida</taxon>
        <taxon>eudicotyledons</taxon>
        <taxon>Gunneridae</taxon>
        <taxon>Pentapetalae</taxon>
        <taxon>Caryophyllales</taxon>
        <taxon>Nepenthaceae</taxon>
        <taxon>Nepenthes</taxon>
    </lineage>
</organism>
<feature type="compositionally biased region" description="Polar residues" evidence="1">
    <location>
        <begin position="78"/>
        <end position="96"/>
    </location>
</feature>